<dbReference type="Gene3D" id="3.40.710.10">
    <property type="entry name" value="DD-peptidase/beta-lactamase superfamily"/>
    <property type="match status" value="1"/>
</dbReference>
<evidence type="ECO:0000313" key="3">
    <source>
        <dbReference type="EMBL" id="GGR19350.1"/>
    </source>
</evidence>
<dbReference type="Proteomes" id="UP000326029">
    <property type="component" value="Chromosome"/>
</dbReference>
<dbReference type="InterPro" id="IPR000871">
    <property type="entry name" value="Beta-lactam_class-A"/>
</dbReference>
<reference evidence="3" key="3">
    <citation type="submission" date="2023-08" db="EMBL/GenBank/DDBJ databases">
        <authorList>
            <person name="Sun Q."/>
            <person name="Ohkuma M."/>
        </authorList>
    </citation>
    <scope>NUCLEOTIDE SEQUENCE</scope>
    <source>
        <strain evidence="3">JCM 4205</strain>
    </source>
</reference>
<dbReference type="EMBL" id="CP023693">
    <property type="protein sequence ID" value="QEV31089.1"/>
    <property type="molecule type" value="Genomic_DNA"/>
</dbReference>
<dbReference type="GeneID" id="95452541"/>
<gene>
    <name evidence="4" type="ORF">CP977_02005</name>
    <name evidence="3" type="ORF">GCM10010497_21850</name>
</gene>
<dbReference type="Proteomes" id="UP000642014">
    <property type="component" value="Unassembled WGS sequence"/>
</dbReference>
<proteinExistence type="predicted"/>
<feature type="region of interest" description="Disordered" evidence="1">
    <location>
        <begin position="66"/>
        <end position="87"/>
    </location>
</feature>
<feature type="domain" description="Beta-lactamase class A catalytic" evidence="2">
    <location>
        <begin position="24"/>
        <end position="270"/>
    </location>
</feature>
<evidence type="ECO:0000313" key="6">
    <source>
        <dbReference type="Proteomes" id="UP000642014"/>
    </source>
</evidence>
<dbReference type="GO" id="GO:0008800">
    <property type="term" value="F:beta-lactamase activity"/>
    <property type="evidence" value="ECO:0007669"/>
    <property type="project" value="InterPro"/>
</dbReference>
<evidence type="ECO:0000256" key="1">
    <source>
        <dbReference type="SAM" id="MobiDB-lite"/>
    </source>
</evidence>
<dbReference type="InterPro" id="IPR012338">
    <property type="entry name" value="Beta-lactam/transpept-like"/>
</dbReference>
<dbReference type="PANTHER" id="PTHR35333:SF3">
    <property type="entry name" value="BETA-LACTAMASE-TYPE TRANSPEPTIDASE FOLD CONTAINING PROTEIN"/>
    <property type="match status" value="1"/>
</dbReference>
<dbReference type="EMBL" id="BMSJ01000003">
    <property type="protein sequence ID" value="GGR19350.1"/>
    <property type="molecule type" value="Genomic_DNA"/>
</dbReference>
<sequence length="300" mass="32381">MRTGTLIEEVQRRLTDGGLRGCLLVRDLRTGQEIGVDPDTALPSASLVKVPLAVATFERIRRGELDGSTPLDVAPGRSTTPGPTGLTRFRHPARIAVEDLLYLSTCLSDERAADTLFGLTPPARVTALLREFGIHGISVRHTVDELSNTPVERFDTTQAHLAHALAIDAGTGGRGHRVPQLDTTRANTGSARAWVDLLQELWAPEALHPQVAEAVRGLMLHNMLRQRLTPDFASDATTWWSKTGTLLNLRHEIGVVEHTDGGAYAVAALTESLVPAAVQPGADALMGQAARALRDHLRHV</sequence>
<dbReference type="GO" id="GO:0046677">
    <property type="term" value="P:response to antibiotic"/>
    <property type="evidence" value="ECO:0007669"/>
    <property type="project" value="InterPro"/>
</dbReference>
<dbReference type="Pfam" id="PF13354">
    <property type="entry name" value="Beta-lactamase2"/>
    <property type="match status" value="1"/>
</dbReference>
<evidence type="ECO:0000313" key="4">
    <source>
        <dbReference type="EMBL" id="QEV31089.1"/>
    </source>
</evidence>
<dbReference type="GO" id="GO:0030655">
    <property type="term" value="P:beta-lactam antibiotic catabolic process"/>
    <property type="evidence" value="ECO:0007669"/>
    <property type="project" value="InterPro"/>
</dbReference>
<evidence type="ECO:0000313" key="5">
    <source>
        <dbReference type="Proteomes" id="UP000326029"/>
    </source>
</evidence>
<dbReference type="PANTHER" id="PTHR35333">
    <property type="entry name" value="BETA-LACTAMASE"/>
    <property type="match status" value="1"/>
</dbReference>
<keyword evidence="5" id="KW-1185">Reference proteome</keyword>
<reference evidence="3 6" key="1">
    <citation type="journal article" date="2014" name="Int. J. Syst. Evol. Microbiol.">
        <title>Complete genome sequence of Corynebacterium casei LMG S-19264T (=DSM 44701T), isolated from a smear-ripened cheese.</title>
        <authorList>
            <consortium name="US DOE Joint Genome Institute (JGI-PGF)"/>
            <person name="Walter F."/>
            <person name="Albersmeier A."/>
            <person name="Kalinowski J."/>
            <person name="Ruckert C."/>
        </authorList>
    </citation>
    <scope>NUCLEOTIDE SEQUENCE [LARGE SCALE GENOMIC DNA]</scope>
    <source>
        <strain evidence="3 6">JCM 4205</strain>
    </source>
</reference>
<dbReference type="RefSeq" id="WP_152369496.1">
    <property type="nucleotide sequence ID" value="NZ_BMSJ01000003.1"/>
</dbReference>
<name>A0AAV4KF51_9ACTN</name>
<dbReference type="SUPFAM" id="SSF56601">
    <property type="entry name" value="beta-lactamase/transpeptidase-like"/>
    <property type="match status" value="1"/>
</dbReference>
<evidence type="ECO:0000259" key="2">
    <source>
        <dbReference type="Pfam" id="PF13354"/>
    </source>
</evidence>
<protein>
    <submittedName>
        <fullName evidence="3">Serine hydrolase</fullName>
    </submittedName>
</protein>
<keyword evidence="3" id="KW-0378">Hydrolase</keyword>
<organism evidence="3 6">
    <name type="scientific">Streptomyces cinereoruber</name>
    <dbReference type="NCBI Taxonomy" id="67260"/>
    <lineage>
        <taxon>Bacteria</taxon>
        <taxon>Bacillati</taxon>
        <taxon>Actinomycetota</taxon>
        <taxon>Actinomycetes</taxon>
        <taxon>Kitasatosporales</taxon>
        <taxon>Streptomycetaceae</taxon>
        <taxon>Streptomyces</taxon>
    </lineage>
</organism>
<dbReference type="AlphaFoldDB" id="A0AAV4KF51"/>
<dbReference type="InterPro" id="IPR045155">
    <property type="entry name" value="Beta-lactam_cat"/>
</dbReference>
<reference evidence="4 5" key="2">
    <citation type="submission" date="2017-09" db="EMBL/GenBank/DDBJ databases">
        <authorList>
            <person name="Lee N."/>
            <person name="Cho B.-K."/>
        </authorList>
    </citation>
    <scope>NUCLEOTIDE SEQUENCE [LARGE SCALE GENOMIC DNA]</scope>
    <source>
        <strain evidence="4 5">ATCC 19740</strain>
    </source>
</reference>
<accession>A0AAV4KF51</accession>